<keyword evidence="2" id="KW-1185">Reference proteome</keyword>
<name>A0A399D141_9BACT</name>
<reference evidence="1 2" key="1">
    <citation type="journal article" date="2015" name="Int. J. Syst. Evol. Microbiol.">
        <title>Mariniphaga sediminis sp. nov., isolated from coastal sediment.</title>
        <authorList>
            <person name="Wang F.Q."/>
            <person name="Shen Q.Y."/>
            <person name="Chen G.J."/>
            <person name="Du Z.J."/>
        </authorList>
    </citation>
    <scope>NUCLEOTIDE SEQUENCE [LARGE SCALE GENOMIC DNA]</scope>
    <source>
        <strain evidence="1 2">SY21</strain>
    </source>
</reference>
<dbReference type="OrthoDB" id="1116385at2"/>
<dbReference type="AlphaFoldDB" id="A0A399D141"/>
<proteinExistence type="predicted"/>
<comment type="caution">
    <text evidence="1">The sequence shown here is derived from an EMBL/GenBank/DDBJ whole genome shotgun (WGS) entry which is preliminary data.</text>
</comment>
<dbReference type="RefSeq" id="WP_119350373.1">
    <property type="nucleotide sequence ID" value="NZ_QWET01000008.1"/>
</dbReference>
<organism evidence="1 2">
    <name type="scientific">Mariniphaga sediminis</name>
    <dbReference type="NCBI Taxonomy" id="1628158"/>
    <lineage>
        <taxon>Bacteria</taxon>
        <taxon>Pseudomonadati</taxon>
        <taxon>Bacteroidota</taxon>
        <taxon>Bacteroidia</taxon>
        <taxon>Marinilabiliales</taxon>
        <taxon>Prolixibacteraceae</taxon>
        <taxon>Mariniphaga</taxon>
    </lineage>
</organism>
<protein>
    <recommendedName>
        <fullName evidence="3">Universal stress protein</fullName>
    </recommendedName>
</protein>
<sequence>MGEKKEQKIIVFTTLSPSDKGLILSGVKIASIFKKELCLAYRMHKKEVKNHRAYKQRLIDYTVPLKKEIPDLKTSVLLLQEPLRSLPEILADDYEAILLIADSSRFKSYSKAVTESPVPFLFINTQAPLSPFREIVLPVDLRKENSDTALWCSWFGRFNQSNIIAVAANEKRKESQGQVARNIMLTKKLFRKFDISHKIFKGNKTSLQNSFEAMDFALTSNTDLLVLLGSSVITPLDWLVGLPERKIIRNAGNLPVLLVNPRRDNYILCD</sequence>
<dbReference type="Proteomes" id="UP000266441">
    <property type="component" value="Unassembled WGS sequence"/>
</dbReference>
<dbReference type="EMBL" id="QWET01000008">
    <property type="protein sequence ID" value="RIH64908.1"/>
    <property type="molecule type" value="Genomic_DNA"/>
</dbReference>
<gene>
    <name evidence="1" type="ORF">D1164_12780</name>
</gene>
<accession>A0A399D141</accession>
<evidence type="ECO:0008006" key="3">
    <source>
        <dbReference type="Google" id="ProtNLM"/>
    </source>
</evidence>
<evidence type="ECO:0000313" key="2">
    <source>
        <dbReference type="Proteomes" id="UP000266441"/>
    </source>
</evidence>
<evidence type="ECO:0000313" key="1">
    <source>
        <dbReference type="EMBL" id="RIH64908.1"/>
    </source>
</evidence>
<dbReference type="Gene3D" id="3.40.50.12370">
    <property type="match status" value="1"/>
</dbReference>